<evidence type="ECO:0000313" key="1">
    <source>
        <dbReference type="EMBL" id="WCT75031.1"/>
    </source>
</evidence>
<reference evidence="1 2" key="1">
    <citation type="submission" date="2023-02" db="EMBL/GenBank/DDBJ databases">
        <title>Genome sequence of Sphingomonas naphthae.</title>
        <authorList>
            <person name="Kim S."/>
            <person name="Heo J."/>
            <person name="Kwon S.-W."/>
        </authorList>
    </citation>
    <scope>NUCLEOTIDE SEQUENCE [LARGE SCALE GENOMIC DNA]</scope>
    <source>
        <strain evidence="1 2">KACC 18716</strain>
    </source>
</reference>
<dbReference type="Proteomes" id="UP001220395">
    <property type="component" value="Chromosome"/>
</dbReference>
<organism evidence="1 2">
    <name type="scientific">Sphingomonas naphthae</name>
    <dbReference type="NCBI Taxonomy" id="1813468"/>
    <lineage>
        <taxon>Bacteria</taxon>
        <taxon>Pseudomonadati</taxon>
        <taxon>Pseudomonadota</taxon>
        <taxon>Alphaproteobacteria</taxon>
        <taxon>Sphingomonadales</taxon>
        <taxon>Sphingomonadaceae</taxon>
        <taxon>Sphingomonas</taxon>
    </lineage>
</organism>
<dbReference type="RefSeq" id="WP_273690542.1">
    <property type="nucleotide sequence ID" value="NZ_CP117411.1"/>
</dbReference>
<evidence type="ECO:0000313" key="2">
    <source>
        <dbReference type="Proteomes" id="UP001220395"/>
    </source>
</evidence>
<gene>
    <name evidence="1" type="ORF">PQ455_07400</name>
</gene>
<sequence>MRVVVITPPAPVVTWDQARAQLKLEADDDRRTHVEGLVAAATAHLDCETGWMGRALGEQTLEARFDGHEAGHCVRLPYPPVIAIESVIYLDTSRTAITADPNSYEVFGADLSADGSPPWTGCHVGREVLRVRYRAGYPDGIPPQVAVSILMIVEDLFMGRATKPEDAPSGSLIGAMLETLRVWR</sequence>
<dbReference type="Gene3D" id="1.10.3230.30">
    <property type="entry name" value="Phage gp6-like head-tail connector protein"/>
    <property type="match status" value="1"/>
</dbReference>
<proteinExistence type="predicted"/>
<accession>A0ABY7TP65</accession>
<keyword evidence="2" id="KW-1185">Reference proteome</keyword>
<evidence type="ECO:0008006" key="3">
    <source>
        <dbReference type="Google" id="ProtNLM"/>
    </source>
</evidence>
<name>A0ABY7TP65_9SPHN</name>
<dbReference type="EMBL" id="CP117411">
    <property type="protein sequence ID" value="WCT75031.1"/>
    <property type="molecule type" value="Genomic_DNA"/>
</dbReference>
<protein>
    <recommendedName>
        <fullName evidence="3">Phage gp6-like head-tail connector protein</fullName>
    </recommendedName>
</protein>